<feature type="domain" description="Zn(2)-C6 fungal-type" evidence="5">
    <location>
        <begin position="131"/>
        <end position="162"/>
    </location>
</feature>
<dbReference type="SMART" id="SM00066">
    <property type="entry name" value="GAL4"/>
    <property type="match status" value="1"/>
</dbReference>
<dbReference type="PROSITE" id="PS50048">
    <property type="entry name" value="ZN2_CY6_FUNGAL_2"/>
    <property type="match status" value="1"/>
</dbReference>
<evidence type="ECO:0000313" key="7">
    <source>
        <dbReference type="Proteomes" id="UP000233524"/>
    </source>
</evidence>
<feature type="compositionally biased region" description="Polar residues" evidence="4">
    <location>
        <begin position="94"/>
        <end position="110"/>
    </location>
</feature>
<dbReference type="Pfam" id="PF04082">
    <property type="entry name" value="Fungal_trans"/>
    <property type="match status" value="1"/>
</dbReference>
<dbReference type="SMART" id="SM00906">
    <property type="entry name" value="Fungal_trans"/>
    <property type="match status" value="1"/>
</dbReference>
<dbReference type="GO" id="GO:0008270">
    <property type="term" value="F:zinc ion binding"/>
    <property type="evidence" value="ECO:0007669"/>
    <property type="project" value="InterPro"/>
</dbReference>
<dbReference type="Gene3D" id="4.10.240.10">
    <property type="entry name" value="Zn(2)-C6 fungal-type DNA-binding domain"/>
    <property type="match status" value="1"/>
</dbReference>
<dbReference type="PROSITE" id="PS00463">
    <property type="entry name" value="ZN2_CY6_FUNGAL_1"/>
    <property type="match status" value="1"/>
</dbReference>
<dbReference type="AlphaFoldDB" id="A0A2N3NH18"/>
<evidence type="ECO:0000256" key="1">
    <source>
        <dbReference type="ARBA" id="ARBA00022723"/>
    </source>
</evidence>
<dbReference type="InterPro" id="IPR001138">
    <property type="entry name" value="Zn2Cys6_DnaBD"/>
</dbReference>
<keyword evidence="3" id="KW-0175">Coiled coil</keyword>
<evidence type="ECO:0000256" key="2">
    <source>
        <dbReference type="ARBA" id="ARBA00023242"/>
    </source>
</evidence>
<protein>
    <recommendedName>
        <fullName evidence="5">Zn(2)-C6 fungal-type domain-containing protein</fullName>
    </recommendedName>
</protein>
<dbReference type="PANTHER" id="PTHR46910">
    <property type="entry name" value="TRANSCRIPTION FACTOR PDR1"/>
    <property type="match status" value="1"/>
</dbReference>
<dbReference type="InterPro" id="IPR007219">
    <property type="entry name" value="XnlR_reg_dom"/>
</dbReference>
<evidence type="ECO:0000256" key="3">
    <source>
        <dbReference type="SAM" id="Coils"/>
    </source>
</evidence>
<evidence type="ECO:0000313" key="6">
    <source>
        <dbReference type="EMBL" id="PKS11766.1"/>
    </source>
</evidence>
<evidence type="ECO:0000259" key="5">
    <source>
        <dbReference type="PROSITE" id="PS50048"/>
    </source>
</evidence>
<dbReference type="GO" id="GO:0006351">
    <property type="term" value="P:DNA-templated transcription"/>
    <property type="evidence" value="ECO:0007669"/>
    <property type="project" value="InterPro"/>
</dbReference>
<feature type="compositionally biased region" description="Low complexity" evidence="4">
    <location>
        <begin position="1"/>
        <end position="14"/>
    </location>
</feature>
<feature type="compositionally biased region" description="Basic and acidic residues" evidence="4">
    <location>
        <begin position="128"/>
        <end position="138"/>
    </location>
</feature>
<dbReference type="PANTHER" id="PTHR46910:SF1">
    <property type="entry name" value="MISCELLANEOUS ZN(II)2CYS6 TRANSCRIPTION FACTOR (EUROFUNG)-RELATED"/>
    <property type="match status" value="1"/>
</dbReference>
<dbReference type="EMBL" id="NLAX01000004">
    <property type="protein sequence ID" value="PKS11766.1"/>
    <property type="molecule type" value="Genomic_DNA"/>
</dbReference>
<accession>A0A2N3NH18</accession>
<dbReference type="InParanoid" id="A0A2N3NH18"/>
<dbReference type="Proteomes" id="UP000233524">
    <property type="component" value="Unassembled WGS sequence"/>
</dbReference>
<dbReference type="SUPFAM" id="SSF57701">
    <property type="entry name" value="Zn2/Cys6 DNA-binding domain"/>
    <property type="match status" value="1"/>
</dbReference>
<organism evidence="6 7">
    <name type="scientific">Lomentospora prolificans</name>
    <dbReference type="NCBI Taxonomy" id="41688"/>
    <lineage>
        <taxon>Eukaryota</taxon>
        <taxon>Fungi</taxon>
        <taxon>Dikarya</taxon>
        <taxon>Ascomycota</taxon>
        <taxon>Pezizomycotina</taxon>
        <taxon>Sordariomycetes</taxon>
        <taxon>Hypocreomycetidae</taxon>
        <taxon>Microascales</taxon>
        <taxon>Microascaceae</taxon>
        <taxon>Lomentospora</taxon>
    </lineage>
</organism>
<feature type="region of interest" description="Disordered" evidence="4">
    <location>
        <begin position="1"/>
        <end position="138"/>
    </location>
</feature>
<dbReference type="GO" id="GO:0003677">
    <property type="term" value="F:DNA binding"/>
    <property type="evidence" value="ECO:0007669"/>
    <property type="project" value="InterPro"/>
</dbReference>
<dbReference type="InterPro" id="IPR036864">
    <property type="entry name" value="Zn2-C6_fun-type_DNA-bd_sf"/>
</dbReference>
<dbReference type="OrthoDB" id="2110361at2759"/>
<keyword evidence="1" id="KW-0479">Metal-binding</keyword>
<name>A0A2N3NH18_9PEZI</name>
<feature type="coiled-coil region" evidence="3">
    <location>
        <begin position="169"/>
        <end position="196"/>
    </location>
</feature>
<dbReference type="InterPro" id="IPR050987">
    <property type="entry name" value="AtrR-like"/>
</dbReference>
<feature type="compositionally biased region" description="Polar residues" evidence="4">
    <location>
        <begin position="15"/>
        <end position="30"/>
    </location>
</feature>
<dbReference type="STRING" id="41688.A0A2N3NH18"/>
<proteinExistence type="predicted"/>
<gene>
    <name evidence="6" type="ORF">jhhlp_001059</name>
</gene>
<keyword evidence="7" id="KW-1185">Reference proteome</keyword>
<sequence>MSSSHNPSYSRSPNLSTRSYDSSPVSSATSPRPLPAHRPSLGSMNPAPRGNAVQPPPQPIGIPPPIPPAGQAGPFQPYTPVTASSGMGRESLPSGDSASNTPGQSMTTLNPGHGGAGTQKRAYRQRRKDPSCDACRERKVKCDATETTSCSECSSRNVKCQFTKETNRRMSSIKQVQDLEKQMDRMRRENIGLRRMLQDRDGHLDLDLEGLEQLSIHLPEVGSEPKRRKRPAPIHDLARARANMKTYSKGIWKAPPQFHQAPRPVASSGPRPPLPQRQAVDQLLRSYYAAIHTMFPMIHWPTFQRDIEEMYAVNNTYSVGTSFLSMFFAILAAGALFNSDQHNDRFAQPAELLEEAKRLIDPWKDEHSLDCVRTCTLVAICLNEMNLKSAAWHWLGIAIRMGQDLGLYLDSGPWPVVEGEMRKRVWWTLYALDRSLGLELGRPVAIDDDDCDVPLPAPVDDHYIHEQGIHVPNGQEPLTHFLHAIIHVTRSYTALLKTLRNPVIAPTRLATFDQHFGSCLRTFPQACDPASTVPLAPHFLLPLTYLLNARLILHRHNLNPACPPDVRLTAVEQCYHTALETASLISRTSTDLADSATELFTVHVFRCTLVLLLLGDIDRAVICVRALASINGKRDVSIPCGRFLAFFVSTLAAKRAEYATMLARTTPPQPFAPPHNRPGPTPLQELLLRDEELLVYVSADQQGSLDGSWIWAGAEHDQISSPQGTGSSGNCLRSAEHRVGLSSDEARDWGGWDRLEASIKSLSGAGAIPTPTSATWSTTPMGGIAISVKPEPGSVGGPANLGPPPTPATSALTAGGSPVETKQRSQERISIANII</sequence>
<evidence type="ECO:0000256" key="4">
    <source>
        <dbReference type="SAM" id="MobiDB-lite"/>
    </source>
</evidence>
<dbReference type="CDD" id="cd00067">
    <property type="entry name" value="GAL4"/>
    <property type="match status" value="1"/>
</dbReference>
<reference evidence="6 7" key="1">
    <citation type="journal article" date="2017" name="G3 (Bethesda)">
        <title>First Draft Genome Sequence of the Pathogenic Fungus Lomentospora prolificans (Formerly Scedosporium prolificans).</title>
        <authorList>
            <person name="Luo R."/>
            <person name="Zimin A."/>
            <person name="Workman R."/>
            <person name="Fan Y."/>
            <person name="Pertea G."/>
            <person name="Grossman N."/>
            <person name="Wear M.P."/>
            <person name="Jia B."/>
            <person name="Miller H."/>
            <person name="Casadevall A."/>
            <person name="Timp W."/>
            <person name="Zhang S.X."/>
            <person name="Salzberg S.L."/>
        </authorList>
    </citation>
    <scope>NUCLEOTIDE SEQUENCE [LARGE SCALE GENOMIC DNA]</scope>
    <source>
        <strain evidence="6 7">JHH-5317</strain>
    </source>
</reference>
<dbReference type="CDD" id="cd12148">
    <property type="entry name" value="fungal_TF_MHR"/>
    <property type="match status" value="1"/>
</dbReference>
<feature type="region of interest" description="Disordered" evidence="4">
    <location>
        <begin position="790"/>
        <end position="828"/>
    </location>
</feature>
<comment type="caution">
    <text evidence="6">The sequence shown here is derived from an EMBL/GenBank/DDBJ whole genome shotgun (WGS) entry which is preliminary data.</text>
</comment>
<feature type="compositionally biased region" description="Pro residues" evidence="4">
    <location>
        <begin position="54"/>
        <end position="68"/>
    </location>
</feature>
<dbReference type="Pfam" id="PF00172">
    <property type="entry name" value="Zn_clus"/>
    <property type="match status" value="1"/>
</dbReference>
<feature type="compositionally biased region" description="Low complexity" evidence="4">
    <location>
        <begin position="808"/>
        <end position="817"/>
    </location>
</feature>
<dbReference type="VEuPathDB" id="FungiDB:jhhlp_001059"/>
<dbReference type="GO" id="GO:0000981">
    <property type="term" value="F:DNA-binding transcription factor activity, RNA polymerase II-specific"/>
    <property type="evidence" value="ECO:0007669"/>
    <property type="project" value="InterPro"/>
</dbReference>
<keyword evidence="2" id="KW-0539">Nucleus</keyword>